<comment type="caution">
    <text evidence="2">The sequence shown here is derived from an EMBL/GenBank/DDBJ whole genome shotgun (WGS) entry which is preliminary data.</text>
</comment>
<evidence type="ECO:0000313" key="3">
    <source>
        <dbReference type="Proteomes" id="UP000564573"/>
    </source>
</evidence>
<organism evidence="2 3">
    <name type="scientific">Prauserella sediminis</name>
    <dbReference type="NCBI Taxonomy" id="577680"/>
    <lineage>
        <taxon>Bacteria</taxon>
        <taxon>Bacillati</taxon>
        <taxon>Actinomycetota</taxon>
        <taxon>Actinomycetes</taxon>
        <taxon>Pseudonocardiales</taxon>
        <taxon>Pseudonocardiaceae</taxon>
        <taxon>Prauserella</taxon>
        <taxon>Prauserella salsuginis group</taxon>
    </lineage>
</organism>
<dbReference type="AlphaFoldDB" id="A0A839XQH4"/>
<feature type="domain" description="N-acetyltransferase" evidence="1">
    <location>
        <begin position="2"/>
        <end position="214"/>
    </location>
</feature>
<evidence type="ECO:0000313" key="2">
    <source>
        <dbReference type="EMBL" id="MBB3663148.1"/>
    </source>
</evidence>
<keyword evidence="2" id="KW-0808">Transferase</keyword>
<dbReference type="InterPro" id="IPR000182">
    <property type="entry name" value="GNAT_dom"/>
</dbReference>
<sequence length="214" mass="23865">MLTVRTYRSGDRVAVRELFAFAGRGSPTESLWGDPVSEAAVYLDPYLDAVPGSVWLAERDDRLVGYLVGCPSSDLMPGEDARLASAIRQHRLLRNPAARRFFARSVRDMAVAKLRGRRTAGELHDERWPAHLHINVAETARGSGAAEGLMRHFLSQLKEQDVPGCYLQTVVENDRAVRFFRRMGFTPHGEAVPVPGVRYRGKPVHQLTMVRSTG</sequence>
<dbReference type="Pfam" id="PF00583">
    <property type="entry name" value="Acetyltransf_1"/>
    <property type="match status" value="1"/>
</dbReference>
<proteinExistence type="predicted"/>
<dbReference type="PROSITE" id="PS51186">
    <property type="entry name" value="GNAT"/>
    <property type="match status" value="1"/>
</dbReference>
<keyword evidence="3" id="KW-1185">Reference proteome</keyword>
<evidence type="ECO:0000259" key="1">
    <source>
        <dbReference type="PROSITE" id="PS51186"/>
    </source>
</evidence>
<dbReference type="InterPro" id="IPR016181">
    <property type="entry name" value="Acyl_CoA_acyltransferase"/>
</dbReference>
<gene>
    <name evidence="2" type="ORF">FB384_002052</name>
</gene>
<dbReference type="RefSeq" id="WP_221212688.1">
    <property type="nucleotide sequence ID" value="NZ_JACIBS010000001.1"/>
</dbReference>
<name>A0A839XQH4_9PSEU</name>
<dbReference type="Proteomes" id="UP000564573">
    <property type="component" value="Unassembled WGS sequence"/>
</dbReference>
<dbReference type="EMBL" id="JACIBS010000001">
    <property type="protein sequence ID" value="MBB3663148.1"/>
    <property type="molecule type" value="Genomic_DNA"/>
</dbReference>
<dbReference type="Gene3D" id="3.40.630.30">
    <property type="match status" value="1"/>
</dbReference>
<accession>A0A839XQH4</accession>
<protein>
    <submittedName>
        <fullName evidence="2">GNAT superfamily N-acetyltransferase</fullName>
    </submittedName>
</protein>
<reference evidence="2 3" key="1">
    <citation type="submission" date="2020-08" db="EMBL/GenBank/DDBJ databases">
        <title>Sequencing the genomes of 1000 actinobacteria strains.</title>
        <authorList>
            <person name="Klenk H.-P."/>
        </authorList>
    </citation>
    <scope>NUCLEOTIDE SEQUENCE [LARGE SCALE GENOMIC DNA]</scope>
    <source>
        <strain evidence="2 3">DSM 45267</strain>
    </source>
</reference>
<dbReference type="SUPFAM" id="SSF55729">
    <property type="entry name" value="Acyl-CoA N-acyltransferases (Nat)"/>
    <property type="match status" value="1"/>
</dbReference>
<dbReference type="GO" id="GO:0016747">
    <property type="term" value="F:acyltransferase activity, transferring groups other than amino-acyl groups"/>
    <property type="evidence" value="ECO:0007669"/>
    <property type="project" value="InterPro"/>
</dbReference>